<evidence type="ECO:0000313" key="2">
    <source>
        <dbReference type="Ensembl" id="ENSUAMP00000010766.1"/>
    </source>
</evidence>
<proteinExistence type="predicted"/>
<dbReference type="STRING" id="9643.ENSUAMP00000010766"/>
<sequence length="93" mass="10489">MGDSSMDASATMSETVAEEVSLFSMTDMILFSLIVGVLSYWLLFRKKKDEIPEFTKIQPLRSSNMTADIQRTQKGVLGLARRTHSRWDTGAWA</sequence>
<evidence type="ECO:0000256" key="1">
    <source>
        <dbReference type="SAM" id="Phobius"/>
    </source>
</evidence>
<keyword evidence="3" id="KW-1185">Reference proteome</keyword>
<dbReference type="AlphaFoldDB" id="A0A452QYB9"/>
<reference evidence="3" key="1">
    <citation type="submission" date="2016-06" db="EMBL/GenBank/DDBJ databases">
        <title>De novo assembly and RNA-Seq shows season-dependent expression and editing in black bear kidneys.</title>
        <authorList>
            <person name="Korstanje R."/>
            <person name="Srivastava A."/>
            <person name="Sarsani V.K."/>
            <person name="Sheehan S.M."/>
            <person name="Seger R.L."/>
            <person name="Barter M.E."/>
            <person name="Lindqvist C."/>
            <person name="Brody L.C."/>
            <person name="Mullikin J.C."/>
        </authorList>
    </citation>
    <scope>NUCLEOTIDE SEQUENCE [LARGE SCALE GENOMIC DNA]</scope>
</reference>
<accession>A0A452QYB9</accession>
<feature type="transmembrane region" description="Helical" evidence="1">
    <location>
        <begin position="20"/>
        <end position="43"/>
    </location>
</feature>
<evidence type="ECO:0000313" key="3">
    <source>
        <dbReference type="Proteomes" id="UP000291022"/>
    </source>
</evidence>
<name>A0A452QYB9_URSAM</name>
<reference evidence="2" key="3">
    <citation type="submission" date="2025-09" db="UniProtKB">
        <authorList>
            <consortium name="Ensembl"/>
        </authorList>
    </citation>
    <scope>IDENTIFICATION</scope>
</reference>
<keyword evidence="1" id="KW-0472">Membrane</keyword>
<reference evidence="2" key="2">
    <citation type="submission" date="2025-08" db="UniProtKB">
        <authorList>
            <consortium name="Ensembl"/>
        </authorList>
    </citation>
    <scope>IDENTIFICATION</scope>
</reference>
<keyword evidence="1" id="KW-1133">Transmembrane helix</keyword>
<organism evidence="2 3">
    <name type="scientific">Ursus americanus</name>
    <name type="common">American black bear</name>
    <name type="synonym">Euarctos americanus</name>
    <dbReference type="NCBI Taxonomy" id="9643"/>
    <lineage>
        <taxon>Eukaryota</taxon>
        <taxon>Metazoa</taxon>
        <taxon>Chordata</taxon>
        <taxon>Craniata</taxon>
        <taxon>Vertebrata</taxon>
        <taxon>Euteleostomi</taxon>
        <taxon>Mammalia</taxon>
        <taxon>Eutheria</taxon>
        <taxon>Laurasiatheria</taxon>
        <taxon>Carnivora</taxon>
        <taxon>Caniformia</taxon>
        <taxon>Ursidae</taxon>
        <taxon>Ursus</taxon>
    </lineage>
</organism>
<dbReference type="Proteomes" id="UP000291022">
    <property type="component" value="Unassembled WGS sequence"/>
</dbReference>
<dbReference type="GeneTree" id="ENSGT01150000288145"/>
<protein>
    <recommendedName>
        <fullName evidence="4">POR</fullName>
    </recommendedName>
</protein>
<evidence type="ECO:0008006" key="4">
    <source>
        <dbReference type="Google" id="ProtNLM"/>
    </source>
</evidence>
<dbReference type="Ensembl" id="ENSUAMT00000012096.1">
    <property type="protein sequence ID" value="ENSUAMP00000010766.1"/>
    <property type="gene ID" value="ENSUAMG00000008820.1"/>
</dbReference>
<keyword evidence="1" id="KW-0812">Transmembrane</keyword>